<accession>A0A2S1GMH4</accession>
<protein>
    <submittedName>
        <fullName evidence="1">Tail completion protein</fullName>
    </submittedName>
</protein>
<evidence type="ECO:0000313" key="2">
    <source>
        <dbReference type="Proteomes" id="UP000246316"/>
    </source>
</evidence>
<organism evidence="1 2">
    <name type="scientific">Erwinia phage Cronus</name>
    <dbReference type="NCBI Taxonomy" id="2163633"/>
    <lineage>
        <taxon>Viruses</taxon>
        <taxon>Duplodnaviria</taxon>
        <taxon>Heunggongvirae</taxon>
        <taxon>Uroviricota</taxon>
        <taxon>Caudoviricetes</taxon>
        <taxon>Pantevenvirales</taxon>
        <taxon>Straboviridae</taxon>
        <taxon>Tevenvirinae</taxon>
        <taxon>Risoevirus</taxon>
        <taxon>Risoevirus cronus</taxon>
        <taxon>Roskildevirus cronus</taxon>
    </lineage>
</organism>
<evidence type="ECO:0000313" key="1">
    <source>
        <dbReference type="EMBL" id="AWD90585.1"/>
    </source>
</evidence>
<keyword evidence="2" id="KW-1185">Reference proteome</keyword>
<dbReference type="KEGG" id="vg:65112727"/>
<dbReference type="EMBL" id="MH059636">
    <property type="protein sequence ID" value="AWD90585.1"/>
    <property type="molecule type" value="Genomic_DNA"/>
</dbReference>
<name>A0A2S1GMH4_9CAUD</name>
<reference evidence="1" key="1">
    <citation type="submission" date="2018-03" db="EMBL/GenBank/DDBJ databases">
        <title>Phage therapy in agriculture - a green tech approach to combat plant pathogenic bacteria.</title>
        <authorList>
            <person name="Carstens A.B."/>
            <person name="Djurhuus A.M."/>
            <person name="Hansen L.H."/>
        </authorList>
    </citation>
    <scope>NUCLEOTIDE SEQUENCE [LARGE SCALE GENOMIC DNA]</scope>
</reference>
<sequence length="195" mass="21929">MSTFNQTNTTNFVMEVNDAGLTNAFKLNIQSSPIASIRVPVSDVPGSTQGMHRSMLPGSTTEFEPLTVRFLVDENLEAWLDMYKWMLSINNYVDRDRSGWHTDKMKPVVTFHVLDNDKTNIVMSVHYYGAWCSDLSEIEFSLIEDTDIAMTCTAIMPFKYFEVEKDGIIITGRQSIDQAGDAKVTAGVSVHPSMR</sequence>
<dbReference type="GeneID" id="65112727"/>
<dbReference type="Proteomes" id="UP000246316">
    <property type="component" value="Segment"/>
</dbReference>
<proteinExistence type="predicted"/>
<dbReference type="RefSeq" id="YP_010095093.1">
    <property type="nucleotide sequence ID" value="NC_055743.1"/>
</dbReference>